<reference evidence="1 2" key="1">
    <citation type="submission" date="2019-08" db="EMBL/GenBank/DDBJ databases">
        <title>Genomes of Antarctic Bizionia species.</title>
        <authorList>
            <person name="Bowman J.P."/>
        </authorList>
    </citation>
    <scope>NUCLEOTIDE SEQUENCE [LARGE SCALE GENOMIC DNA]</scope>
    <source>
        <strain evidence="1 2">IC164</strain>
    </source>
</reference>
<dbReference type="Proteomes" id="UP000323621">
    <property type="component" value="Unassembled WGS sequence"/>
</dbReference>
<organism evidence="1 2">
    <name type="scientific">Bizionia gelidisalsuginis</name>
    <dbReference type="NCBI Taxonomy" id="291188"/>
    <lineage>
        <taxon>Bacteria</taxon>
        <taxon>Pseudomonadati</taxon>
        <taxon>Bacteroidota</taxon>
        <taxon>Flavobacteriia</taxon>
        <taxon>Flavobacteriales</taxon>
        <taxon>Flavobacteriaceae</taxon>
        <taxon>Bizionia</taxon>
    </lineage>
</organism>
<proteinExistence type="predicted"/>
<name>A0ABY3M8A3_9FLAO</name>
<sequence length="85" mass="9681">MPTLNAELTIGLNKGYFSRRWSLNELKSIVTHAQLILKGTKAYFLSAKVTLCDIVYLYNKEPSVTVNFINYPKFPYKEASFKSGV</sequence>
<protein>
    <submittedName>
        <fullName evidence="1">Uncharacterized protein</fullName>
    </submittedName>
</protein>
<evidence type="ECO:0000313" key="2">
    <source>
        <dbReference type="Proteomes" id="UP000323621"/>
    </source>
</evidence>
<dbReference type="EMBL" id="VSKN01000020">
    <property type="protein sequence ID" value="TYC09745.1"/>
    <property type="molecule type" value="Genomic_DNA"/>
</dbReference>
<evidence type="ECO:0000313" key="1">
    <source>
        <dbReference type="EMBL" id="TYC09745.1"/>
    </source>
</evidence>
<dbReference type="RefSeq" id="WP_148381427.1">
    <property type="nucleotide sequence ID" value="NZ_VSKN01000020.1"/>
</dbReference>
<accession>A0ABY3M8A3</accession>
<comment type="caution">
    <text evidence="1">The sequence shown here is derived from an EMBL/GenBank/DDBJ whole genome shotgun (WGS) entry which is preliminary data.</text>
</comment>
<keyword evidence="2" id="KW-1185">Reference proteome</keyword>
<gene>
    <name evidence="1" type="ORF">ES677_12560</name>
</gene>